<organism evidence="7 8">
    <name type="scientific">Corallincola luteus</name>
    <dbReference type="NCBI Taxonomy" id="1775177"/>
    <lineage>
        <taxon>Bacteria</taxon>
        <taxon>Pseudomonadati</taxon>
        <taxon>Pseudomonadota</taxon>
        <taxon>Gammaproteobacteria</taxon>
        <taxon>Alteromonadales</taxon>
        <taxon>Psychromonadaceae</taxon>
        <taxon>Corallincola</taxon>
    </lineage>
</organism>
<feature type="domain" description="HTH araC/xylS-type" evidence="6">
    <location>
        <begin position="175"/>
        <end position="273"/>
    </location>
</feature>
<dbReference type="InterPro" id="IPR037923">
    <property type="entry name" value="HTH-like"/>
</dbReference>
<dbReference type="InterPro" id="IPR020449">
    <property type="entry name" value="Tscrpt_reg_AraC-type_HTH"/>
</dbReference>
<comment type="caution">
    <text evidence="7">The sequence shown here is derived from an EMBL/GenBank/DDBJ whole genome shotgun (WGS) entry which is preliminary data.</text>
</comment>
<evidence type="ECO:0000256" key="4">
    <source>
        <dbReference type="ARBA" id="ARBA00023159"/>
    </source>
</evidence>
<accession>A0ABY2AHD7</accession>
<evidence type="ECO:0000313" key="8">
    <source>
        <dbReference type="Proteomes" id="UP000292554"/>
    </source>
</evidence>
<dbReference type="Proteomes" id="UP000292554">
    <property type="component" value="Unassembled WGS sequence"/>
</dbReference>
<dbReference type="PANTHER" id="PTHR46796:SF13">
    <property type="entry name" value="HTH-TYPE TRANSCRIPTIONAL ACTIVATOR RHAS"/>
    <property type="match status" value="1"/>
</dbReference>
<keyword evidence="3" id="KW-0238">DNA-binding</keyword>
<name>A0ABY2AHD7_9GAMM</name>
<dbReference type="SMART" id="SM00342">
    <property type="entry name" value="HTH_ARAC"/>
    <property type="match status" value="1"/>
</dbReference>
<keyword evidence="8" id="KW-1185">Reference proteome</keyword>
<keyword evidence="1" id="KW-0963">Cytoplasm</keyword>
<proteinExistence type="predicted"/>
<dbReference type="InterPro" id="IPR003313">
    <property type="entry name" value="AraC-bd"/>
</dbReference>
<sequence>MDAVIELGSRCKERFICETHFPELKARGIWLCGMSELHDHHHIDRTFDQRFMLVFTLEGCSHFDIDGFRGDMTAGSLLFVPANTRFQFNLGPEKYRKSVWVIVDCMPFWTDIEQRPWRVPCRENEQIARCLENLYAEQQHPSNSRLRELQIETLSCYLHRVLCRKAPESYDPRLEQLLRQVNESLQRKWSICELCEHANLSRAQLHRLFKEHYHCSPAELITRIRLNMAEYMLCVKQSSIAEAAYAAGYNDPFYFSTVFKKYHGLSPSCYQKKRNTGQNTDSLITMRRRATDLLK</sequence>
<keyword evidence="5" id="KW-0804">Transcription</keyword>
<keyword evidence="2" id="KW-0805">Transcription regulation</keyword>
<protein>
    <submittedName>
        <fullName evidence="7">AraC family transcriptional regulator</fullName>
    </submittedName>
</protein>
<evidence type="ECO:0000256" key="5">
    <source>
        <dbReference type="ARBA" id="ARBA00023163"/>
    </source>
</evidence>
<evidence type="ECO:0000256" key="1">
    <source>
        <dbReference type="ARBA" id="ARBA00022490"/>
    </source>
</evidence>
<dbReference type="SUPFAM" id="SSF46689">
    <property type="entry name" value="Homeodomain-like"/>
    <property type="match status" value="2"/>
</dbReference>
<dbReference type="EMBL" id="SJXE01000009">
    <property type="protein sequence ID" value="TCI02001.1"/>
    <property type="molecule type" value="Genomic_DNA"/>
</dbReference>
<dbReference type="PROSITE" id="PS01124">
    <property type="entry name" value="HTH_ARAC_FAMILY_2"/>
    <property type="match status" value="1"/>
</dbReference>
<dbReference type="SUPFAM" id="SSF51215">
    <property type="entry name" value="Regulatory protein AraC"/>
    <property type="match status" value="1"/>
</dbReference>
<dbReference type="Gene3D" id="1.10.10.60">
    <property type="entry name" value="Homeodomain-like"/>
    <property type="match status" value="1"/>
</dbReference>
<dbReference type="InterPro" id="IPR018062">
    <property type="entry name" value="HTH_AraC-typ_CS"/>
</dbReference>
<reference evidence="7 8" key="1">
    <citation type="submission" date="2019-02" db="EMBL/GenBank/DDBJ databases">
        <title>Corallincola luteus sp. nov., a marine bacterium isolated from surface sediment of Bohai Sea in China.</title>
        <authorList>
            <person name="Ren Q."/>
        </authorList>
    </citation>
    <scope>NUCLEOTIDE SEQUENCE [LARGE SCALE GENOMIC DNA]</scope>
    <source>
        <strain evidence="7 8">DASS28</strain>
    </source>
</reference>
<dbReference type="PROSITE" id="PS00041">
    <property type="entry name" value="HTH_ARAC_FAMILY_1"/>
    <property type="match status" value="1"/>
</dbReference>
<gene>
    <name evidence="7" type="ORF">EZV61_15600</name>
</gene>
<dbReference type="PRINTS" id="PR00032">
    <property type="entry name" value="HTHARAC"/>
</dbReference>
<evidence type="ECO:0000259" key="6">
    <source>
        <dbReference type="PROSITE" id="PS01124"/>
    </source>
</evidence>
<evidence type="ECO:0000313" key="7">
    <source>
        <dbReference type="EMBL" id="TCI02001.1"/>
    </source>
</evidence>
<dbReference type="InterPro" id="IPR009057">
    <property type="entry name" value="Homeodomain-like_sf"/>
</dbReference>
<evidence type="ECO:0000256" key="2">
    <source>
        <dbReference type="ARBA" id="ARBA00023015"/>
    </source>
</evidence>
<dbReference type="Pfam" id="PF12833">
    <property type="entry name" value="HTH_18"/>
    <property type="match status" value="1"/>
</dbReference>
<keyword evidence="4" id="KW-0010">Activator</keyword>
<dbReference type="InterPro" id="IPR050204">
    <property type="entry name" value="AraC_XylS_family_regulators"/>
</dbReference>
<dbReference type="InterPro" id="IPR018060">
    <property type="entry name" value="HTH_AraC"/>
</dbReference>
<dbReference type="Pfam" id="PF02311">
    <property type="entry name" value="AraC_binding"/>
    <property type="match status" value="1"/>
</dbReference>
<dbReference type="PANTHER" id="PTHR46796">
    <property type="entry name" value="HTH-TYPE TRANSCRIPTIONAL ACTIVATOR RHAS-RELATED"/>
    <property type="match status" value="1"/>
</dbReference>
<evidence type="ECO:0000256" key="3">
    <source>
        <dbReference type="ARBA" id="ARBA00023125"/>
    </source>
</evidence>